<dbReference type="PROSITE" id="PS51000">
    <property type="entry name" value="HTH_DEOR_2"/>
    <property type="match status" value="1"/>
</dbReference>
<evidence type="ECO:0000313" key="5">
    <source>
        <dbReference type="Proteomes" id="UP000037178"/>
    </source>
</evidence>
<proteinExistence type="predicted"/>
<dbReference type="STRING" id="1675527.AIOL_004040"/>
<dbReference type="Pfam" id="PF08279">
    <property type="entry name" value="HTH_11"/>
    <property type="match status" value="1"/>
</dbReference>
<feature type="domain" description="HTH deoR-type" evidence="3">
    <location>
        <begin position="6"/>
        <end position="61"/>
    </location>
</feature>
<dbReference type="InterPro" id="IPR036390">
    <property type="entry name" value="WH_DNA-bd_sf"/>
</dbReference>
<keyword evidence="2" id="KW-0804">Transcription</keyword>
<evidence type="ECO:0000256" key="1">
    <source>
        <dbReference type="ARBA" id="ARBA00023015"/>
    </source>
</evidence>
<reference evidence="4 5" key="1">
    <citation type="submission" date="2015-06" db="EMBL/GenBank/DDBJ databases">
        <title>Draft genome sequence of an Alphaproteobacteria species associated to the Mediterranean sponge Oscarella lobularis.</title>
        <authorList>
            <person name="Jourda C."/>
            <person name="Santini S."/>
            <person name="Claverie J.-M."/>
        </authorList>
    </citation>
    <scope>NUCLEOTIDE SEQUENCE [LARGE SCALE GENOMIC DNA]</scope>
    <source>
        <strain evidence="4">IGS</strain>
    </source>
</reference>
<dbReference type="InterPro" id="IPR001034">
    <property type="entry name" value="DeoR_HTH"/>
</dbReference>
<dbReference type="PANTHER" id="PTHR34580">
    <property type="match status" value="1"/>
</dbReference>
<keyword evidence="1" id="KW-0805">Transcription regulation</keyword>
<gene>
    <name evidence="4" type="ORF">AIOL_004040</name>
</gene>
<sequence>MGFEMRAARLLQIVLLLQNRGRMTSAALARALEVAPRTILRDLDAMTEAGLPVIVHRGREGGIELGFDYRTRLTGLDREEAEAMGLLLSLPMDRLAAFGLEAAGRRAAAKIWEAFPDQTRAEMAKSRSRFTCEAAPDAVDPRCPALARAVRDGVVVRLRMRAPPPQEVHPIGLSQTPKGWHLRDAITGQDIPDAEWGDINISAHRFSSCEENST</sequence>
<evidence type="ECO:0000256" key="2">
    <source>
        <dbReference type="ARBA" id="ARBA00023163"/>
    </source>
</evidence>
<comment type="caution">
    <text evidence="4">The sequence shown here is derived from an EMBL/GenBank/DDBJ whole genome shotgun (WGS) entry which is preliminary data.</text>
</comment>
<organism evidence="4 5">
    <name type="scientific">Candidatus Rhodobacter oscarellae</name>
    <dbReference type="NCBI Taxonomy" id="1675527"/>
    <lineage>
        <taxon>Bacteria</taxon>
        <taxon>Pseudomonadati</taxon>
        <taxon>Pseudomonadota</taxon>
        <taxon>Alphaproteobacteria</taxon>
        <taxon>Rhodobacterales</taxon>
        <taxon>Rhodobacter group</taxon>
        <taxon>Rhodobacter</taxon>
    </lineage>
</organism>
<dbReference type="AlphaFoldDB" id="A0A0J9EBI0"/>
<dbReference type="InterPro" id="IPR013196">
    <property type="entry name" value="HTH_11"/>
</dbReference>
<dbReference type="InterPro" id="IPR051534">
    <property type="entry name" value="CBASS_pafABC_assoc_protein"/>
</dbReference>
<dbReference type="InterPro" id="IPR036388">
    <property type="entry name" value="WH-like_DNA-bd_sf"/>
</dbReference>
<evidence type="ECO:0000313" key="4">
    <source>
        <dbReference type="EMBL" id="KMW59059.1"/>
    </source>
</evidence>
<dbReference type="Proteomes" id="UP000037178">
    <property type="component" value="Unassembled WGS sequence"/>
</dbReference>
<dbReference type="PATRIC" id="fig|1675527.3.peg.4235"/>
<keyword evidence="5" id="KW-1185">Reference proteome</keyword>
<dbReference type="SUPFAM" id="SSF46785">
    <property type="entry name" value="Winged helix' DNA-binding domain"/>
    <property type="match status" value="1"/>
</dbReference>
<protein>
    <submittedName>
        <fullName evidence="4">Transcriptional regulator, DeoR family</fullName>
    </submittedName>
</protein>
<dbReference type="GO" id="GO:0003700">
    <property type="term" value="F:DNA-binding transcription factor activity"/>
    <property type="evidence" value="ECO:0007669"/>
    <property type="project" value="InterPro"/>
</dbReference>
<dbReference type="EMBL" id="LFTY01000002">
    <property type="protein sequence ID" value="KMW59059.1"/>
    <property type="molecule type" value="Genomic_DNA"/>
</dbReference>
<accession>A0A0J9EBI0</accession>
<dbReference type="Gene3D" id="1.10.10.10">
    <property type="entry name" value="Winged helix-like DNA-binding domain superfamily/Winged helix DNA-binding domain"/>
    <property type="match status" value="1"/>
</dbReference>
<dbReference type="PANTHER" id="PTHR34580:SF1">
    <property type="entry name" value="PROTEIN PAFC"/>
    <property type="match status" value="1"/>
</dbReference>
<evidence type="ECO:0000259" key="3">
    <source>
        <dbReference type="PROSITE" id="PS51000"/>
    </source>
</evidence>
<name>A0A0J9EBI0_9RHOB</name>